<evidence type="ECO:0000256" key="4">
    <source>
        <dbReference type="PROSITE-ProRule" id="PRU00108"/>
    </source>
</evidence>
<dbReference type="InterPro" id="IPR051000">
    <property type="entry name" value="Homeobox_DNA-bind_prot"/>
</dbReference>
<dbReference type="InterPro" id="IPR017970">
    <property type="entry name" value="Homeobox_CS"/>
</dbReference>
<dbReference type="OrthoDB" id="6159439at2759"/>
<evidence type="ECO:0000313" key="8">
    <source>
        <dbReference type="EMBL" id="KAF2838416.1"/>
    </source>
</evidence>
<organism evidence="8 9">
    <name type="scientific">Patellaria atrata CBS 101060</name>
    <dbReference type="NCBI Taxonomy" id="1346257"/>
    <lineage>
        <taxon>Eukaryota</taxon>
        <taxon>Fungi</taxon>
        <taxon>Dikarya</taxon>
        <taxon>Ascomycota</taxon>
        <taxon>Pezizomycotina</taxon>
        <taxon>Dothideomycetes</taxon>
        <taxon>Dothideomycetes incertae sedis</taxon>
        <taxon>Patellariales</taxon>
        <taxon>Patellariaceae</taxon>
        <taxon>Patellaria</taxon>
    </lineage>
</organism>
<dbReference type="PROSITE" id="PS50071">
    <property type="entry name" value="HOMEOBOX_2"/>
    <property type="match status" value="1"/>
</dbReference>
<feature type="region of interest" description="Disordered" evidence="6">
    <location>
        <begin position="102"/>
        <end position="178"/>
    </location>
</feature>
<keyword evidence="3 4" id="KW-0539">Nucleus</keyword>
<keyword evidence="9" id="KW-1185">Reference proteome</keyword>
<protein>
    <recommendedName>
        <fullName evidence="7">Homeobox domain-containing protein</fullName>
    </recommendedName>
</protein>
<dbReference type="Gene3D" id="1.10.10.60">
    <property type="entry name" value="Homeodomain-like"/>
    <property type="match status" value="1"/>
</dbReference>
<dbReference type="CDD" id="cd00086">
    <property type="entry name" value="homeodomain"/>
    <property type="match status" value="1"/>
</dbReference>
<evidence type="ECO:0000259" key="7">
    <source>
        <dbReference type="PROSITE" id="PS50071"/>
    </source>
</evidence>
<dbReference type="PANTHER" id="PTHR24324:SF9">
    <property type="entry name" value="HOMEOBOX DOMAIN-CONTAINING PROTEIN"/>
    <property type="match status" value="1"/>
</dbReference>
<feature type="compositionally biased region" description="Polar residues" evidence="6">
    <location>
        <begin position="220"/>
        <end position="257"/>
    </location>
</feature>
<dbReference type="GO" id="GO:0000981">
    <property type="term" value="F:DNA-binding transcription factor activity, RNA polymerase II-specific"/>
    <property type="evidence" value="ECO:0007669"/>
    <property type="project" value="InterPro"/>
</dbReference>
<comment type="subcellular location">
    <subcellularLocation>
        <location evidence="4 5">Nucleus</location>
    </subcellularLocation>
</comment>
<dbReference type="PROSITE" id="PS00027">
    <property type="entry name" value="HOMEOBOX_1"/>
    <property type="match status" value="1"/>
</dbReference>
<accession>A0A9P4S9E9</accession>
<dbReference type="PANTHER" id="PTHR24324">
    <property type="entry name" value="HOMEOBOX PROTEIN HHEX"/>
    <property type="match status" value="1"/>
</dbReference>
<dbReference type="GO" id="GO:0000978">
    <property type="term" value="F:RNA polymerase II cis-regulatory region sequence-specific DNA binding"/>
    <property type="evidence" value="ECO:0007669"/>
    <property type="project" value="TreeGrafter"/>
</dbReference>
<feature type="region of interest" description="Disordered" evidence="6">
    <location>
        <begin position="1"/>
        <end position="79"/>
    </location>
</feature>
<dbReference type="SUPFAM" id="SSF46689">
    <property type="entry name" value="Homeodomain-like"/>
    <property type="match status" value="1"/>
</dbReference>
<feature type="region of interest" description="Disordered" evidence="6">
    <location>
        <begin position="454"/>
        <end position="484"/>
    </location>
</feature>
<proteinExistence type="predicted"/>
<gene>
    <name evidence="8" type="ORF">M501DRAFT_1005306</name>
</gene>
<dbReference type="SMART" id="SM00389">
    <property type="entry name" value="HOX"/>
    <property type="match status" value="1"/>
</dbReference>
<dbReference type="InterPro" id="IPR001356">
    <property type="entry name" value="HD"/>
</dbReference>
<evidence type="ECO:0000256" key="1">
    <source>
        <dbReference type="ARBA" id="ARBA00023125"/>
    </source>
</evidence>
<feature type="region of interest" description="Disordered" evidence="6">
    <location>
        <begin position="216"/>
        <end position="276"/>
    </location>
</feature>
<keyword evidence="1 4" id="KW-0238">DNA-binding</keyword>
<reference evidence="8" key="1">
    <citation type="journal article" date="2020" name="Stud. Mycol.">
        <title>101 Dothideomycetes genomes: a test case for predicting lifestyles and emergence of pathogens.</title>
        <authorList>
            <person name="Haridas S."/>
            <person name="Albert R."/>
            <person name="Binder M."/>
            <person name="Bloem J."/>
            <person name="Labutti K."/>
            <person name="Salamov A."/>
            <person name="Andreopoulos B."/>
            <person name="Baker S."/>
            <person name="Barry K."/>
            <person name="Bills G."/>
            <person name="Bluhm B."/>
            <person name="Cannon C."/>
            <person name="Castanera R."/>
            <person name="Culley D."/>
            <person name="Daum C."/>
            <person name="Ezra D."/>
            <person name="Gonzalez J."/>
            <person name="Henrissat B."/>
            <person name="Kuo A."/>
            <person name="Liang C."/>
            <person name="Lipzen A."/>
            <person name="Lutzoni F."/>
            <person name="Magnuson J."/>
            <person name="Mondo S."/>
            <person name="Nolan M."/>
            <person name="Ohm R."/>
            <person name="Pangilinan J."/>
            <person name="Park H.-J."/>
            <person name="Ramirez L."/>
            <person name="Alfaro M."/>
            <person name="Sun H."/>
            <person name="Tritt A."/>
            <person name="Yoshinaga Y."/>
            <person name="Zwiers L.-H."/>
            <person name="Turgeon B."/>
            <person name="Goodwin S."/>
            <person name="Spatafora J."/>
            <person name="Crous P."/>
            <person name="Grigoriev I."/>
        </authorList>
    </citation>
    <scope>NUCLEOTIDE SEQUENCE</scope>
    <source>
        <strain evidence="8">CBS 101060</strain>
    </source>
</reference>
<feature type="compositionally biased region" description="Low complexity" evidence="6">
    <location>
        <begin position="1"/>
        <end position="27"/>
    </location>
</feature>
<dbReference type="Pfam" id="PF00046">
    <property type="entry name" value="Homeodomain"/>
    <property type="match status" value="1"/>
</dbReference>
<dbReference type="GO" id="GO:0005634">
    <property type="term" value="C:nucleus"/>
    <property type="evidence" value="ECO:0007669"/>
    <property type="project" value="UniProtKB-SubCell"/>
</dbReference>
<feature type="domain" description="Homeobox" evidence="7">
    <location>
        <begin position="48"/>
        <end position="108"/>
    </location>
</feature>
<dbReference type="InterPro" id="IPR009057">
    <property type="entry name" value="Homeodomain-like_sf"/>
</dbReference>
<dbReference type="GO" id="GO:0030154">
    <property type="term" value="P:cell differentiation"/>
    <property type="evidence" value="ECO:0007669"/>
    <property type="project" value="TreeGrafter"/>
</dbReference>
<name>A0A9P4S9E9_9PEZI</name>
<evidence type="ECO:0000256" key="6">
    <source>
        <dbReference type="SAM" id="MobiDB-lite"/>
    </source>
</evidence>
<keyword evidence="2 4" id="KW-0371">Homeobox</keyword>
<evidence type="ECO:0000256" key="5">
    <source>
        <dbReference type="RuleBase" id="RU000682"/>
    </source>
</evidence>
<comment type="caution">
    <text evidence="8">The sequence shown here is derived from an EMBL/GenBank/DDBJ whole genome shotgun (WGS) entry which is preliminary data.</text>
</comment>
<dbReference type="AlphaFoldDB" id="A0A9P4S9E9"/>
<evidence type="ECO:0000313" key="9">
    <source>
        <dbReference type="Proteomes" id="UP000799429"/>
    </source>
</evidence>
<feature type="compositionally biased region" description="Low complexity" evidence="6">
    <location>
        <begin position="396"/>
        <end position="420"/>
    </location>
</feature>
<dbReference type="Proteomes" id="UP000799429">
    <property type="component" value="Unassembled WGS sequence"/>
</dbReference>
<evidence type="ECO:0000256" key="2">
    <source>
        <dbReference type="ARBA" id="ARBA00023155"/>
    </source>
</evidence>
<dbReference type="EMBL" id="MU006097">
    <property type="protein sequence ID" value="KAF2838416.1"/>
    <property type="molecule type" value="Genomic_DNA"/>
</dbReference>
<feature type="region of interest" description="Disordered" evidence="6">
    <location>
        <begin position="396"/>
        <end position="429"/>
    </location>
</feature>
<feature type="compositionally biased region" description="Basic and acidic residues" evidence="6">
    <location>
        <begin position="68"/>
        <end position="79"/>
    </location>
</feature>
<feature type="DNA-binding region" description="Homeobox" evidence="4">
    <location>
        <begin position="50"/>
        <end position="109"/>
    </location>
</feature>
<evidence type="ECO:0000256" key="3">
    <source>
        <dbReference type="ARBA" id="ARBA00023242"/>
    </source>
</evidence>
<sequence length="590" mass="64540">MNKSSSSPSSSASSGHHASSSPSTSHAFLVHSQNTLSHNLPPDVDNKPLVRQKRKRTSLEDQQTLEAEYQRNPKPDKAARIDIVSRVALGEKEVQIWFQNRRQTSRRKARPLVNHNAPNPRSSSESAEADSPEQITRKPNHIEPVSGDGVTSSPRNGQPRLPISPLDQIEFSPRSNTSPNVVSNLHLLLHPTEEGSSESTPENQVRHGYSRNHENLANAADTSTITQPVSSSQEMGTTSTGVGYLSNRRNASFQRSADVTEADNSESNILGQTSRSLQRTRSFLRLAMTSDGKAKVISNLEESPSPPRPQPTLEPNLISTAGIRRNFNFGAARESNDQDDAFPSKLQGSTLGRSRDSRAWEFWCDSDQRNSLSEKADQEGSGSAADAIELLRSHSRSTLKSASSRSNLLLSRQNSSRSSNGVIKKQASPLARAASSVARLQTKTSSDFFAPETHNVSKKIKASSAEVEEGGLPTTDSDKENWEPSVNGVTATRRASASRPTHPRRQILGENTQIISQSNSFGSLMDAECKVKRLRKERTFDAENANPEDDEEIAAFMGSAKNSVVKEDVKDGDEMDCIQGLLSLSQGNWR</sequence>
<feature type="compositionally biased region" description="Polar residues" evidence="6">
    <location>
        <begin position="265"/>
        <end position="276"/>
    </location>
</feature>